<accession>A0ABW8TDE9</accession>
<dbReference type="RefSeq" id="WP_406787199.1">
    <property type="nucleotide sequence ID" value="NZ_JBJIAA010000006.1"/>
</dbReference>
<keyword evidence="2" id="KW-0378">Hydrolase</keyword>
<dbReference type="EC" id="3.5.-.-" evidence="2"/>
<proteinExistence type="predicted"/>
<dbReference type="PANTHER" id="PTHR22642">
    <property type="entry name" value="IMIDAZOLONEPROPIONASE"/>
    <property type="match status" value="1"/>
</dbReference>
<comment type="caution">
    <text evidence="2">The sequence shown here is derived from an EMBL/GenBank/DDBJ whole genome shotgun (WGS) entry which is preliminary data.</text>
</comment>
<dbReference type="Gene3D" id="2.30.40.10">
    <property type="entry name" value="Urease, subunit C, domain 1"/>
    <property type="match status" value="1"/>
</dbReference>
<dbReference type="InterPro" id="IPR013108">
    <property type="entry name" value="Amidohydro_3"/>
</dbReference>
<reference evidence="2 3" key="1">
    <citation type="submission" date="2024-11" db="EMBL/GenBank/DDBJ databases">
        <authorList>
            <person name="Heng Y.C."/>
            <person name="Lim A.C.H."/>
            <person name="Lee J.K.Y."/>
            <person name="Kittelmann S."/>
        </authorList>
    </citation>
    <scope>NUCLEOTIDE SEQUENCE [LARGE SCALE GENOMIC DNA]</scope>
    <source>
        <strain evidence="2 3">WILCCON 0114</strain>
    </source>
</reference>
<sequence>MKNQNNYADIILESNAIFTSKIGEDEPFSGIVVIKDNKIIAVDQKQNITKWIGSKTKIYKLENKLICPGFVDNHVFFTGYVWSKAGVDLSNVHNSEEALLAIEEYAKNIPNSKTILGHCLNMNNWHEVEKGSAVLDKVFKDRPVIAFSKDRSECWLNTIANQKYGIEHDKCYAEACFKLFQELLKEENIVDEYNNFSKLLASRGVTSIKEIGFDDYYGFTDILEQMELKGELIHRINLVSQPVSNNANFEYGDTCSKRFQNSFIKFMGYNLMVDGEIASHEGELLKPYKDIPDSCGKYSPDYKTLEETAQAADKKGFRCALHAEGDAAVRKSIDIIERCRLINGKRDSRHAIIDLELVHPDDIVRMSNLGITAINYVQIMNCTSKYSDFYAQDLIGDDRINNYWPYKRMIDKGVNICCGTDLPLDIPNIPLSVYFVTSRRFPDGNPLTGFNKKQSMSKADILRAWTIGGQYANFSDDKLGTIEEGKLADITVLDNNIFDLSVDEIKDVKVCLTITDGKIVYNTLNKGK</sequence>
<dbReference type="Gene3D" id="3.10.310.70">
    <property type="match status" value="1"/>
</dbReference>
<evidence type="ECO:0000313" key="3">
    <source>
        <dbReference type="Proteomes" id="UP001623592"/>
    </source>
</evidence>
<dbReference type="InterPro" id="IPR011059">
    <property type="entry name" value="Metal-dep_hydrolase_composite"/>
</dbReference>
<dbReference type="Gene3D" id="3.20.20.140">
    <property type="entry name" value="Metal-dependent hydrolases"/>
    <property type="match status" value="1"/>
</dbReference>
<keyword evidence="3" id="KW-1185">Reference proteome</keyword>
<gene>
    <name evidence="2" type="ORF">ACJDT4_08880</name>
</gene>
<dbReference type="PANTHER" id="PTHR22642:SF2">
    <property type="entry name" value="PROTEIN LONG AFTER FAR-RED 3"/>
    <property type="match status" value="1"/>
</dbReference>
<dbReference type="Proteomes" id="UP001623592">
    <property type="component" value="Unassembled WGS sequence"/>
</dbReference>
<dbReference type="SUPFAM" id="SSF51338">
    <property type="entry name" value="Composite domain of metallo-dependent hydrolases"/>
    <property type="match status" value="1"/>
</dbReference>
<organism evidence="2 3">
    <name type="scientific">Clostridium neuense</name>
    <dbReference type="NCBI Taxonomy" id="1728934"/>
    <lineage>
        <taxon>Bacteria</taxon>
        <taxon>Bacillati</taxon>
        <taxon>Bacillota</taxon>
        <taxon>Clostridia</taxon>
        <taxon>Eubacteriales</taxon>
        <taxon>Clostridiaceae</taxon>
        <taxon>Clostridium</taxon>
    </lineage>
</organism>
<name>A0ABW8TDE9_9CLOT</name>
<dbReference type="Pfam" id="PF07969">
    <property type="entry name" value="Amidohydro_3"/>
    <property type="match status" value="1"/>
</dbReference>
<dbReference type="EMBL" id="JBJIAA010000006">
    <property type="protein sequence ID" value="MFL0250534.1"/>
    <property type="molecule type" value="Genomic_DNA"/>
</dbReference>
<feature type="domain" description="Amidohydrolase 3" evidence="1">
    <location>
        <begin position="61"/>
        <end position="521"/>
    </location>
</feature>
<dbReference type="InterPro" id="IPR032466">
    <property type="entry name" value="Metal_Hydrolase"/>
</dbReference>
<dbReference type="SUPFAM" id="SSF51556">
    <property type="entry name" value="Metallo-dependent hydrolases"/>
    <property type="match status" value="1"/>
</dbReference>
<evidence type="ECO:0000259" key="1">
    <source>
        <dbReference type="Pfam" id="PF07969"/>
    </source>
</evidence>
<dbReference type="GO" id="GO:0016787">
    <property type="term" value="F:hydrolase activity"/>
    <property type="evidence" value="ECO:0007669"/>
    <property type="project" value="UniProtKB-KW"/>
</dbReference>
<protein>
    <submittedName>
        <fullName evidence="2">Amidohydrolase</fullName>
        <ecNumber evidence="2">3.5.-.-</ecNumber>
    </submittedName>
</protein>
<evidence type="ECO:0000313" key="2">
    <source>
        <dbReference type="EMBL" id="MFL0250534.1"/>
    </source>
</evidence>